<dbReference type="EMBL" id="KV000900">
    <property type="protein sequence ID" value="KZV39701.1"/>
    <property type="molecule type" value="Genomic_DNA"/>
</dbReference>
<evidence type="ECO:0000313" key="2">
    <source>
        <dbReference type="Proteomes" id="UP000250235"/>
    </source>
</evidence>
<dbReference type="AlphaFoldDB" id="A0A2Z7BYN3"/>
<dbReference type="Proteomes" id="UP000250235">
    <property type="component" value="Unassembled WGS sequence"/>
</dbReference>
<keyword evidence="2" id="KW-1185">Reference proteome</keyword>
<gene>
    <name evidence="1" type="ORF">F511_26703</name>
</gene>
<protein>
    <submittedName>
        <fullName evidence="1">Uncharacterized protein</fullName>
    </submittedName>
</protein>
<proteinExistence type="predicted"/>
<accession>A0A2Z7BYN3</accession>
<sequence length="82" mass="8775">MQNELNIDARLLVFIGGGRLSRTDASFGLDGRTPCEQPCTVSGIGSLLQNDRTSSGTVAAFRMDAHLEEHSIAGISGHEMEK</sequence>
<organism evidence="1 2">
    <name type="scientific">Dorcoceras hygrometricum</name>
    <dbReference type="NCBI Taxonomy" id="472368"/>
    <lineage>
        <taxon>Eukaryota</taxon>
        <taxon>Viridiplantae</taxon>
        <taxon>Streptophyta</taxon>
        <taxon>Embryophyta</taxon>
        <taxon>Tracheophyta</taxon>
        <taxon>Spermatophyta</taxon>
        <taxon>Magnoliopsida</taxon>
        <taxon>eudicotyledons</taxon>
        <taxon>Gunneridae</taxon>
        <taxon>Pentapetalae</taxon>
        <taxon>asterids</taxon>
        <taxon>lamiids</taxon>
        <taxon>Lamiales</taxon>
        <taxon>Gesneriaceae</taxon>
        <taxon>Didymocarpoideae</taxon>
        <taxon>Trichosporeae</taxon>
        <taxon>Loxocarpinae</taxon>
        <taxon>Dorcoceras</taxon>
    </lineage>
</organism>
<name>A0A2Z7BYN3_9LAMI</name>
<evidence type="ECO:0000313" key="1">
    <source>
        <dbReference type="EMBL" id="KZV39701.1"/>
    </source>
</evidence>
<reference evidence="1 2" key="1">
    <citation type="journal article" date="2015" name="Proc. Natl. Acad. Sci. U.S.A.">
        <title>The resurrection genome of Boea hygrometrica: A blueprint for survival of dehydration.</title>
        <authorList>
            <person name="Xiao L."/>
            <person name="Yang G."/>
            <person name="Zhang L."/>
            <person name="Yang X."/>
            <person name="Zhao S."/>
            <person name="Ji Z."/>
            <person name="Zhou Q."/>
            <person name="Hu M."/>
            <person name="Wang Y."/>
            <person name="Chen M."/>
            <person name="Xu Y."/>
            <person name="Jin H."/>
            <person name="Xiao X."/>
            <person name="Hu G."/>
            <person name="Bao F."/>
            <person name="Hu Y."/>
            <person name="Wan P."/>
            <person name="Li L."/>
            <person name="Deng X."/>
            <person name="Kuang T."/>
            <person name="Xiang C."/>
            <person name="Zhu J.K."/>
            <person name="Oliver M.J."/>
            <person name="He Y."/>
        </authorList>
    </citation>
    <scope>NUCLEOTIDE SEQUENCE [LARGE SCALE GENOMIC DNA]</scope>
    <source>
        <strain evidence="2">cv. XS01</strain>
    </source>
</reference>